<reference evidence="1" key="1">
    <citation type="submission" date="2022-10" db="EMBL/GenBank/DDBJ databases">
        <title>Novel sulphate-reducing endosymbionts in the free-living metamonad Anaeramoeba.</title>
        <authorList>
            <person name="Jerlstrom-Hultqvist J."/>
            <person name="Cepicka I."/>
            <person name="Gallot-Lavallee L."/>
            <person name="Salas-Leiva D."/>
            <person name="Curtis B.A."/>
            <person name="Zahonova K."/>
            <person name="Pipaliya S."/>
            <person name="Dacks J."/>
            <person name="Roger A.J."/>
        </authorList>
    </citation>
    <scope>NUCLEOTIDE SEQUENCE</scope>
    <source>
        <strain evidence="1">BMAN</strain>
    </source>
</reference>
<evidence type="ECO:0008006" key="3">
    <source>
        <dbReference type="Google" id="ProtNLM"/>
    </source>
</evidence>
<keyword evidence="2" id="KW-1185">Reference proteome</keyword>
<proteinExistence type="predicted"/>
<dbReference type="Proteomes" id="UP001149090">
    <property type="component" value="Unassembled WGS sequence"/>
</dbReference>
<evidence type="ECO:0000313" key="2">
    <source>
        <dbReference type="Proteomes" id="UP001149090"/>
    </source>
</evidence>
<dbReference type="EMBL" id="JAPDFW010000049">
    <property type="protein sequence ID" value="KAJ5078687.1"/>
    <property type="molecule type" value="Genomic_DNA"/>
</dbReference>
<sequence length="156" mass="18370">MKKFKPQITIDGYPFSKNRHNSTNTTGWYRCRKRCGMTAKLFYNPNLQCTTNGQHKPTCQRISQSREVADLWNLVEELALDNIFTPDRVYREMCVRIDSDLEKAYITPSHQEVKNYVKNIRLPSGKKKKKKISRISNHQTLFQDRFSQEVEPNVTI</sequence>
<gene>
    <name evidence="1" type="ORF">M0811_14774</name>
</gene>
<comment type="caution">
    <text evidence="1">The sequence shown here is derived from an EMBL/GenBank/DDBJ whole genome shotgun (WGS) entry which is preliminary data.</text>
</comment>
<dbReference type="AlphaFoldDB" id="A0A9Q0RFZ7"/>
<organism evidence="1 2">
    <name type="scientific">Anaeramoeba ignava</name>
    <name type="common">Anaerobic marine amoeba</name>
    <dbReference type="NCBI Taxonomy" id="1746090"/>
    <lineage>
        <taxon>Eukaryota</taxon>
        <taxon>Metamonada</taxon>
        <taxon>Anaeramoebidae</taxon>
        <taxon>Anaeramoeba</taxon>
    </lineage>
</organism>
<evidence type="ECO:0000313" key="1">
    <source>
        <dbReference type="EMBL" id="KAJ5078687.1"/>
    </source>
</evidence>
<accession>A0A9Q0RFZ7</accession>
<name>A0A9Q0RFZ7_ANAIG</name>
<protein>
    <recommendedName>
        <fullName evidence="3">FLYWCH-type domain-containing protein</fullName>
    </recommendedName>
</protein>